<dbReference type="EMBL" id="CP031225">
    <property type="protein sequence ID" value="AXH54105.1"/>
    <property type="molecule type" value="Genomic_DNA"/>
</dbReference>
<evidence type="ECO:0000313" key="2">
    <source>
        <dbReference type="Proteomes" id="UP000006426"/>
    </source>
</evidence>
<evidence type="ECO:0000313" key="1">
    <source>
        <dbReference type="EMBL" id="AXH54105.1"/>
    </source>
</evidence>
<reference evidence="1 2" key="1">
    <citation type="journal article" date="2011" name="PLoS Pathog.">
        <title>Dynamic evolution of pathogenicity revealed by sequencing and comparative genomics of 19 Pseudomonas syringae isolates.</title>
        <authorList>
            <person name="Baltrus D.A."/>
            <person name="Nishimura M.T."/>
            <person name="Romanchuk A."/>
            <person name="Chang J.H."/>
            <person name="Mukhtar M.S."/>
            <person name="Cherkis K."/>
            <person name="Roach J."/>
            <person name="Grant S.R."/>
            <person name="Jones C.D."/>
            <person name="Dangl J.L."/>
        </authorList>
    </citation>
    <scope>NUCLEOTIDE SEQUENCE [LARGE SCALE GENOMIC DNA]</scope>
    <source>
        <strain evidence="1 2">M301315</strain>
    </source>
</reference>
<protein>
    <submittedName>
        <fullName evidence="1">Uncharacterized protein</fullName>
    </submittedName>
</protein>
<proteinExistence type="predicted"/>
<gene>
    <name evidence="1" type="ORF">PLA107_001220</name>
</gene>
<organism evidence="1 2">
    <name type="scientific">Pseudomonas amygdali pv. lachrymans str. M301315</name>
    <dbReference type="NCBI Taxonomy" id="629260"/>
    <lineage>
        <taxon>Bacteria</taxon>
        <taxon>Pseudomonadati</taxon>
        <taxon>Pseudomonadota</taxon>
        <taxon>Gammaproteobacteria</taxon>
        <taxon>Pseudomonadales</taxon>
        <taxon>Pseudomonadaceae</taxon>
        <taxon>Pseudomonas</taxon>
        <taxon>Pseudomonas amygdali</taxon>
    </lineage>
</organism>
<dbReference type="Proteomes" id="UP000006426">
    <property type="component" value="Chromosome"/>
</dbReference>
<sequence length="67" mass="7475">MSSHTGGKFIILSIFGATRSALGDKAAFQHIWQLVSNVFHGSKYHCSRLRCLPELFASRCAAFLEME</sequence>
<name>A0AAD0LVT5_PSEAV</name>
<dbReference type="AlphaFoldDB" id="A0AAD0LVT5"/>
<accession>A0AAD0LVT5</accession>